<feature type="compositionally biased region" description="Basic and acidic residues" evidence="1">
    <location>
        <begin position="382"/>
        <end position="409"/>
    </location>
</feature>
<evidence type="ECO:0000313" key="2">
    <source>
        <dbReference type="Proteomes" id="UP000887578"/>
    </source>
</evidence>
<feature type="compositionally biased region" description="Basic and acidic residues" evidence="1">
    <location>
        <begin position="317"/>
        <end position="326"/>
    </location>
</feature>
<evidence type="ECO:0000256" key="1">
    <source>
        <dbReference type="SAM" id="MobiDB-lite"/>
    </source>
</evidence>
<dbReference type="WBParaSite" id="PDA_v2.g19916.t1">
    <property type="protein sequence ID" value="PDA_v2.g19916.t1"/>
    <property type="gene ID" value="PDA_v2.g19916"/>
</dbReference>
<dbReference type="AlphaFoldDB" id="A0A914PN35"/>
<keyword evidence="2" id="KW-1185">Reference proteome</keyword>
<accession>A0A914PN35</accession>
<reference evidence="3" key="1">
    <citation type="submission" date="2022-11" db="UniProtKB">
        <authorList>
            <consortium name="WormBaseParasite"/>
        </authorList>
    </citation>
    <scope>IDENTIFICATION</scope>
</reference>
<name>A0A914PN35_9BILA</name>
<feature type="compositionally biased region" description="Low complexity" evidence="1">
    <location>
        <begin position="575"/>
        <end position="588"/>
    </location>
</feature>
<dbReference type="Proteomes" id="UP000887578">
    <property type="component" value="Unplaced"/>
</dbReference>
<evidence type="ECO:0000313" key="3">
    <source>
        <dbReference type="WBParaSite" id="PDA_v2.g19916.t1"/>
    </source>
</evidence>
<protein>
    <submittedName>
        <fullName evidence="3">Uncharacterized protein</fullName>
    </submittedName>
</protein>
<feature type="compositionally biased region" description="Basic and acidic residues" evidence="1">
    <location>
        <begin position="672"/>
        <end position="684"/>
    </location>
</feature>
<organism evidence="2 3">
    <name type="scientific">Panagrolaimus davidi</name>
    <dbReference type="NCBI Taxonomy" id="227884"/>
    <lineage>
        <taxon>Eukaryota</taxon>
        <taxon>Metazoa</taxon>
        <taxon>Ecdysozoa</taxon>
        <taxon>Nematoda</taxon>
        <taxon>Chromadorea</taxon>
        <taxon>Rhabditida</taxon>
        <taxon>Tylenchina</taxon>
        <taxon>Panagrolaimomorpha</taxon>
        <taxon>Panagrolaimoidea</taxon>
        <taxon>Panagrolaimidae</taxon>
        <taxon>Panagrolaimus</taxon>
    </lineage>
</organism>
<feature type="compositionally biased region" description="Basic and acidic residues" evidence="1">
    <location>
        <begin position="599"/>
        <end position="658"/>
    </location>
</feature>
<sequence>MATSFKILEQWSDYSIAWFNKDVLVQIYDYLLSSTQVLIGKNMNADFKNACSTAFSADNMFKLQSKRSRFVLTKEGMIQIRNEKKDLKAIKVFDLNQARDFIRAMQLTTTKDAIIFLSNFQGLHPCIGGPVILLTLEQEWRSGKDIKQIFVDIQQEMPDAEIIAGEYDYEDLNEKVIKPIETRYNFEMKKNPNCPYLDVLTEISTDLKQAIKKNDITHTAQYHKKWHSLINSLHFQNVQILVPTEDNLSNEIKIIGSFQNVERTLERIQNAIDEQKNNDCRENETIGDPISTLFSTADKEVLRPTVSANAIDFTGKVSEEPHESMQKRKSKTKKLVATPKSPATTPANGETPGGGGTPAITTTPGADASADVNGGGTTDKSLIAEKPTKDDKDGTKDTNDTKEKDDIFQSHKPSTGVTSSKAKKLPQKDALKPWPMQKLILTERERDVIMKEANCTKMEAVPECSSLTQLKKKLKDMGWSIVADFHQVKAMAQIKRNNIWINVLLHIEFPPNTLVCTAYSTNPKLNQDICDTMVAELIPTMCGGGQSKSKKLVATQKSPATTPANGETPGGGGTPAITTTPGADASADGNGGGTTDKSLIAEKPTKDDKDGTKDTNDTKEKDDIFQSHKHVVRDAKRADEINKHGPVDQKSKDYEILRYDIPSSESLGLPNLEEKEKEKQEAGK</sequence>
<feature type="compositionally biased region" description="Polar residues" evidence="1">
    <location>
        <begin position="411"/>
        <end position="420"/>
    </location>
</feature>
<feature type="region of interest" description="Disordered" evidence="1">
    <location>
        <begin position="545"/>
        <end position="684"/>
    </location>
</feature>
<proteinExistence type="predicted"/>
<feature type="compositionally biased region" description="Low complexity" evidence="1">
    <location>
        <begin position="358"/>
        <end position="368"/>
    </location>
</feature>
<feature type="region of interest" description="Disordered" evidence="1">
    <location>
        <begin position="313"/>
        <end position="429"/>
    </location>
</feature>